<evidence type="ECO:0000313" key="2">
    <source>
        <dbReference type="Proteomes" id="UP000827892"/>
    </source>
</evidence>
<dbReference type="EMBL" id="CP090896">
    <property type="protein sequence ID" value="ULT81514.1"/>
    <property type="molecule type" value="Genomic_DNA"/>
</dbReference>
<accession>A0AAE8ZNX5</accession>
<evidence type="ECO:0000313" key="1">
    <source>
        <dbReference type="EMBL" id="ULT81514.1"/>
    </source>
</evidence>
<reference evidence="1 2" key="1">
    <citation type="submission" date="2022-05" db="EMBL/GenBank/DDBJ databases">
        <title>Chromosome-level reference genomes for two strains of Caenorhabditis briggsae: an improved platform for comparative genomics.</title>
        <authorList>
            <person name="Stevens L."/>
            <person name="Andersen E.C."/>
        </authorList>
    </citation>
    <scope>NUCLEOTIDE SEQUENCE [LARGE SCALE GENOMIC DNA]</scope>
    <source>
        <strain evidence="1">QX1410_ONT</strain>
        <tissue evidence="1">Whole-organism</tissue>
    </source>
</reference>
<dbReference type="Proteomes" id="UP000827892">
    <property type="component" value="Chromosome X"/>
</dbReference>
<dbReference type="AlphaFoldDB" id="A0AAE8ZNX5"/>
<sequence length="86" mass="9809">MQENGKETETAEPSVRIHTWFKIQEKTDPIKQFCPASARTDENIQWPDISENSVDLTIAMSKLGCLLAYLQMHSQQEIRTNKSVAT</sequence>
<proteinExistence type="predicted"/>
<organism evidence="1 2">
    <name type="scientific">Caenorhabditis briggsae</name>
    <dbReference type="NCBI Taxonomy" id="6238"/>
    <lineage>
        <taxon>Eukaryota</taxon>
        <taxon>Metazoa</taxon>
        <taxon>Ecdysozoa</taxon>
        <taxon>Nematoda</taxon>
        <taxon>Chromadorea</taxon>
        <taxon>Rhabditida</taxon>
        <taxon>Rhabditina</taxon>
        <taxon>Rhabditomorpha</taxon>
        <taxon>Rhabditoidea</taxon>
        <taxon>Rhabditidae</taxon>
        <taxon>Peloderinae</taxon>
        <taxon>Caenorhabditis</taxon>
    </lineage>
</organism>
<name>A0AAE8ZNX5_CAEBR</name>
<gene>
    <name evidence="1" type="ORF">L3Y34_011456</name>
</gene>
<protein>
    <submittedName>
        <fullName evidence="1">Uncharacterized protein</fullName>
    </submittedName>
</protein>